<dbReference type="InterPro" id="IPR050216">
    <property type="entry name" value="LRR_domain-containing"/>
</dbReference>
<dbReference type="SUPFAM" id="SSF52058">
    <property type="entry name" value="L domain-like"/>
    <property type="match status" value="1"/>
</dbReference>
<evidence type="ECO:0000256" key="2">
    <source>
        <dbReference type="ARBA" id="ARBA00022614"/>
    </source>
</evidence>
<accession>A0A250XSJ1</accession>
<evidence type="ECO:0000256" key="1">
    <source>
        <dbReference type="ARBA" id="ARBA00004430"/>
    </source>
</evidence>
<dbReference type="InterPro" id="IPR032675">
    <property type="entry name" value="LRR_dom_sf"/>
</dbReference>
<reference evidence="4 5" key="1">
    <citation type="submission" date="2017-08" db="EMBL/GenBank/DDBJ databases">
        <title>Acidophilic green algal genome provides insights into adaptation to an acidic environment.</title>
        <authorList>
            <person name="Hirooka S."/>
            <person name="Hirose Y."/>
            <person name="Kanesaki Y."/>
            <person name="Higuchi S."/>
            <person name="Fujiwara T."/>
            <person name="Onuma R."/>
            <person name="Era A."/>
            <person name="Ohbayashi R."/>
            <person name="Uzuka A."/>
            <person name="Nozaki H."/>
            <person name="Yoshikawa H."/>
            <person name="Miyagishima S.Y."/>
        </authorList>
    </citation>
    <scope>NUCLEOTIDE SEQUENCE [LARGE SCALE GENOMIC DNA]</scope>
    <source>
        <strain evidence="4 5">NIES-2499</strain>
    </source>
</reference>
<name>A0A250XSJ1_9CHLO</name>
<dbReference type="Gene3D" id="3.80.10.10">
    <property type="entry name" value="Ribonuclease Inhibitor"/>
    <property type="match status" value="2"/>
</dbReference>
<protein>
    <submittedName>
        <fullName evidence="4">Uncharacterized protein</fullName>
    </submittedName>
</protein>
<dbReference type="STRING" id="1157962.A0A250XSJ1"/>
<evidence type="ECO:0000313" key="5">
    <source>
        <dbReference type="Proteomes" id="UP000232323"/>
    </source>
</evidence>
<dbReference type="OrthoDB" id="533707at2759"/>
<proteinExistence type="predicted"/>
<evidence type="ECO:0000313" key="4">
    <source>
        <dbReference type="EMBL" id="GAX85770.1"/>
    </source>
</evidence>
<dbReference type="PROSITE" id="PS51450">
    <property type="entry name" value="LRR"/>
    <property type="match status" value="1"/>
</dbReference>
<sequence>MCCGSPHLHKALDLSHSHGHHAQALDLSHSHGHHVQALDLSHSHGHRVQALDLSHNHIEEVPEAIRTLRELRVLNLARNWLNGSTLGRLSGLTQLQTLDISYVFSMNVFPVELCSLTDLTQLGLKCTYVHSFPEEVSRLSSLHSLDISFNSQLEHHEVSKILRPMQKLKALSLCHLDLQMFPEVLWTLTQLTLLELSRNRIRNISPDISLLTNLEALNLQGTFSCRHGTSLEALAPSLYCLTKLRILNLGCNFAGKMPAGISQLSRLQTLSLCMNGLLRLPPGIERLQMLSKLDIRQNQLRLPPAALFELKSLRRLAIHGNQLRPAALEQLEKHLVLQHCKIIQ</sequence>
<dbReference type="EMBL" id="BEGY01000190">
    <property type="protein sequence ID" value="GAX85770.1"/>
    <property type="molecule type" value="Genomic_DNA"/>
</dbReference>
<comment type="subcellular location">
    <subcellularLocation>
        <location evidence="1">Cytoplasm</location>
        <location evidence="1">Cytoskeleton</location>
        <location evidence="1">Cilium axoneme</location>
    </subcellularLocation>
</comment>
<dbReference type="PANTHER" id="PTHR48051:SF1">
    <property type="entry name" value="RAS SUPPRESSOR PROTEIN 1"/>
    <property type="match status" value="1"/>
</dbReference>
<organism evidence="4 5">
    <name type="scientific">Chlamydomonas eustigma</name>
    <dbReference type="NCBI Taxonomy" id="1157962"/>
    <lineage>
        <taxon>Eukaryota</taxon>
        <taxon>Viridiplantae</taxon>
        <taxon>Chlorophyta</taxon>
        <taxon>core chlorophytes</taxon>
        <taxon>Chlorophyceae</taxon>
        <taxon>CS clade</taxon>
        <taxon>Chlamydomonadales</taxon>
        <taxon>Chlamydomonadaceae</taxon>
        <taxon>Chlamydomonas</taxon>
    </lineage>
</organism>
<evidence type="ECO:0000256" key="3">
    <source>
        <dbReference type="ARBA" id="ARBA00022737"/>
    </source>
</evidence>
<dbReference type="AlphaFoldDB" id="A0A250XSJ1"/>
<dbReference type="GO" id="GO:0005930">
    <property type="term" value="C:axoneme"/>
    <property type="evidence" value="ECO:0007669"/>
    <property type="project" value="UniProtKB-SubCell"/>
</dbReference>
<gene>
    <name evidence="4" type="ORF">CEUSTIGMA_g13185.t1</name>
</gene>
<dbReference type="InterPro" id="IPR001611">
    <property type="entry name" value="Leu-rich_rpt"/>
</dbReference>
<dbReference type="PANTHER" id="PTHR48051">
    <property type="match status" value="1"/>
</dbReference>
<keyword evidence="5" id="KW-1185">Reference proteome</keyword>
<comment type="caution">
    <text evidence="4">The sequence shown here is derived from an EMBL/GenBank/DDBJ whole genome shotgun (WGS) entry which is preliminary data.</text>
</comment>
<dbReference type="Pfam" id="PF13855">
    <property type="entry name" value="LRR_8"/>
    <property type="match status" value="2"/>
</dbReference>
<dbReference type="InterPro" id="IPR003591">
    <property type="entry name" value="Leu-rich_rpt_typical-subtyp"/>
</dbReference>
<keyword evidence="2" id="KW-0433">Leucine-rich repeat</keyword>
<dbReference type="Proteomes" id="UP000232323">
    <property type="component" value="Unassembled WGS sequence"/>
</dbReference>
<keyword evidence="3" id="KW-0677">Repeat</keyword>
<dbReference type="SMART" id="SM00369">
    <property type="entry name" value="LRR_TYP"/>
    <property type="match status" value="4"/>
</dbReference>